<reference evidence="3" key="2">
    <citation type="submission" date="2012-07" db="EMBL/GenBank/DDBJ databases">
        <title>Complete genome sequence of 'Candidatus Mycoplasma haemolamae'.</title>
        <authorList>
            <person name="Guimaraes A.M.S."/>
            <person name="Toth B."/>
            <person name="Santos A.P."/>
            <person name="Nascimento N.C."/>
            <person name="Sojka J.E."/>
            <person name="Messick J.B."/>
        </authorList>
    </citation>
    <scope>NUCLEOTIDE SEQUENCE [LARGE SCALE GENOMIC DNA]</scope>
    <source>
        <strain evidence="3">Purdue</strain>
    </source>
</reference>
<gene>
    <name evidence="2" type="ordered locus">MHLP_03250</name>
</gene>
<evidence type="ECO:0000313" key="2">
    <source>
        <dbReference type="EMBL" id="AFO52230.1"/>
    </source>
</evidence>
<organism evidence="2 3">
    <name type="scientific">Mycoplasma haematolamae (strain Purdue)</name>
    <dbReference type="NCBI Taxonomy" id="1212765"/>
    <lineage>
        <taxon>Bacteria</taxon>
        <taxon>Bacillati</taxon>
        <taxon>Mycoplasmatota</taxon>
        <taxon>Mollicutes</taxon>
        <taxon>Mycoplasmataceae</taxon>
        <taxon>Mycoplasma</taxon>
    </lineage>
</organism>
<protein>
    <submittedName>
        <fullName evidence="2">Uncharacterized protein</fullName>
    </submittedName>
</protein>
<dbReference type="KEGG" id="mhl:MHLP_03250"/>
<feature type="coiled-coil region" evidence="1">
    <location>
        <begin position="46"/>
        <end position="123"/>
    </location>
</feature>
<keyword evidence="3" id="KW-1185">Reference proteome</keyword>
<dbReference type="STRING" id="1212765.MHLP_03250"/>
<proteinExistence type="predicted"/>
<reference evidence="2 3" key="1">
    <citation type="journal article" date="2012" name="J. Bacteriol.">
        <title>Genome Sequence of "Candidatus Mycoplasma haemolamae" Strain Purdue, a Red Blood Cell Pathogen of Alpacas (Vicugna pacos) and Llamas (Lama glama).</title>
        <authorList>
            <person name="Guimaraes A.M."/>
            <person name="Toth B."/>
            <person name="Santos A.P."/>
            <person name="do Nascimento N.C."/>
            <person name="Kritchevsky J.E."/>
            <person name="Messick J.B."/>
        </authorList>
    </citation>
    <scope>NUCLEOTIDE SEQUENCE [LARGE SCALE GENOMIC DNA]</scope>
    <source>
        <strain evidence="2 3">Purdue</strain>
    </source>
</reference>
<name>I7BAB0_MYCHA</name>
<evidence type="ECO:0000313" key="3">
    <source>
        <dbReference type="Proteomes" id="UP000006502"/>
    </source>
</evidence>
<evidence type="ECO:0000256" key="1">
    <source>
        <dbReference type="SAM" id="Coils"/>
    </source>
</evidence>
<dbReference type="Proteomes" id="UP000006502">
    <property type="component" value="Chromosome"/>
</dbReference>
<accession>I7BAB0</accession>
<dbReference type="PATRIC" id="fig|1212765.3.peg.736"/>
<dbReference type="HOGENOM" id="CLU_1282039_0_0_14"/>
<dbReference type="EMBL" id="CP003731">
    <property type="protein sequence ID" value="AFO52230.1"/>
    <property type="molecule type" value="Genomic_DNA"/>
</dbReference>
<keyword evidence="1" id="KW-0175">Coiled coil</keyword>
<dbReference type="AlphaFoldDB" id="I7BAB0"/>
<sequence>MFTFAKFVGSALGFLTVSSKGAVVAPVTFTDSLHKTGKNAKGHFDLAGLKNEEHKLKTRLDSLKTDFSKALLATEASKNYKLKKIQEKFDELKSKEESLRKQYEEITEEIKKISDLLTKESEASKRKLNSESALSLLKVYEKHFETISKHFSDQKQNVLEIVCTIDKTIKKQEIQSGQVCADESWKKTLESPSQAGQNQVAAGGGIVAEYRTESLRRSP</sequence>